<dbReference type="AlphaFoldDB" id="A0A318HDD0"/>
<gene>
    <name evidence="4" type="ORF">C8E89_114133</name>
</gene>
<evidence type="ECO:0000313" key="5">
    <source>
        <dbReference type="Proteomes" id="UP000247781"/>
    </source>
</evidence>
<evidence type="ECO:0000313" key="4">
    <source>
        <dbReference type="EMBL" id="PXX06360.1"/>
    </source>
</evidence>
<reference evidence="5" key="1">
    <citation type="submission" date="2018-05" db="EMBL/GenBank/DDBJ databases">
        <authorList>
            <person name="Deangelis K."/>
            <person name="Huntemann M."/>
            <person name="Clum A."/>
            <person name="Pillay M."/>
            <person name="Palaniappan K."/>
            <person name="Varghese N."/>
            <person name="Mikhailova N."/>
            <person name="Stamatis D."/>
            <person name="Reddy T."/>
            <person name="Daum C."/>
            <person name="Shapiro N."/>
            <person name="Ivanova N."/>
            <person name="Kyrpides N."/>
            <person name="Woyke T."/>
        </authorList>
    </citation>
    <scope>NUCLEOTIDE SEQUENCE [LARGE SCALE GENOMIC DNA]</scope>
    <source>
        <strain evidence="5">GAS496</strain>
    </source>
</reference>
<keyword evidence="2" id="KW-0812">Transmembrane</keyword>
<reference evidence="4 5" key="2">
    <citation type="submission" date="2018-06" db="EMBL/GenBank/DDBJ databases">
        <title>Sequencing of bacterial isolates from soil warming experiment in Harvard Forest, Massachusetts, USA.</title>
        <authorList>
            <person name="Deangelis K.PhD."/>
        </authorList>
    </citation>
    <scope>NUCLEOTIDE SEQUENCE [LARGE SCALE GENOMIC DNA]</scope>
    <source>
        <strain evidence="4 5">GAS496</strain>
    </source>
</reference>
<feature type="domain" description="DUF1707" evidence="3">
    <location>
        <begin position="7"/>
        <end position="59"/>
    </location>
</feature>
<protein>
    <submittedName>
        <fullName evidence="4">Uncharacterized protein DUF1707</fullName>
    </submittedName>
</protein>
<dbReference type="Proteomes" id="UP000247781">
    <property type="component" value="Unassembled WGS sequence"/>
</dbReference>
<comment type="caution">
    <text evidence="4">The sequence shown here is derived from an EMBL/GenBank/DDBJ whole genome shotgun (WGS) entry which is preliminary data.</text>
</comment>
<dbReference type="Pfam" id="PF08044">
    <property type="entry name" value="DUF1707"/>
    <property type="match status" value="1"/>
</dbReference>
<dbReference type="PANTHER" id="PTHR40763">
    <property type="entry name" value="MEMBRANE PROTEIN-RELATED"/>
    <property type="match status" value="1"/>
</dbReference>
<dbReference type="EMBL" id="QJJU01000014">
    <property type="protein sequence ID" value="PXX06360.1"/>
    <property type="molecule type" value="Genomic_DNA"/>
</dbReference>
<dbReference type="OrthoDB" id="4753163at2"/>
<evidence type="ECO:0000256" key="2">
    <source>
        <dbReference type="SAM" id="Phobius"/>
    </source>
</evidence>
<keyword evidence="2" id="KW-0472">Membrane</keyword>
<dbReference type="RefSeq" id="WP_110317966.1">
    <property type="nucleotide sequence ID" value="NZ_QJJU01000014.1"/>
</dbReference>
<sequence length="283" mass="29863">MNSAPYTRATDSDRNDTCQVLDSALAEGQLSMEEHRERVSAATKATNLGELQSLVSDLQVLRAPSQVPATKTSGDRSVVRIAVLCVLTLVGAGIVVALFSWALHGSTPSPSKTTAAPTTEPAVITSSTPPPPPAPPQLLTLGGLSGLLAQMQSKFGDTLGYELTVYPNYAVLQRPDAVNAHETVMWNYRGPGSWTPLALPSLQMPPGTSVGDLSKFDVQGVLDVLPGAPQSLHIPNPKNTYLIIDSAKDGTLSLSMYLSDDNATGYFELASDGTVKRIYAAGE</sequence>
<keyword evidence="2" id="KW-1133">Transmembrane helix</keyword>
<feature type="compositionally biased region" description="Low complexity" evidence="1">
    <location>
        <begin position="106"/>
        <end position="122"/>
    </location>
</feature>
<feature type="region of interest" description="Disordered" evidence="1">
    <location>
        <begin position="106"/>
        <end position="136"/>
    </location>
</feature>
<organism evidence="4 5">
    <name type="scientific">Mycolicibacterium moriokaense</name>
    <dbReference type="NCBI Taxonomy" id="39691"/>
    <lineage>
        <taxon>Bacteria</taxon>
        <taxon>Bacillati</taxon>
        <taxon>Actinomycetota</taxon>
        <taxon>Actinomycetes</taxon>
        <taxon>Mycobacteriales</taxon>
        <taxon>Mycobacteriaceae</taxon>
        <taxon>Mycolicibacterium</taxon>
    </lineage>
</organism>
<feature type="transmembrane region" description="Helical" evidence="2">
    <location>
        <begin position="81"/>
        <end position="103"/>
    </location>
</feature>
<dbReference type="InterPro" id="IPR012551">
    <property type="entry name" value="DUF1707_SHOCT-like"/>
</dbReference>
<evidence type="ECO:0000259" key="3">
    <source>
        <dbReference type="Pfam" id="PF08044"/>
    </source>
</evidence>
<evidence type="ECO:0000256" key="1">
    <source>
        <dbReference type="SAM" id="MobiDB-lite"/>
    </source>
</evidence>
<keyword evidence="5" id="KW-1185">Reference proteome</keyword>
<name>A0A318HDD0_9MYCO</name>
<proteinExistence type="predicted"/>
<accession>A0A318HDD0</accession>
<dbReference type="PANTHER" id="PTHR40763:SF4">
    <property type="entry name" value="DUF1707 DOMAIN-CONTAINING PROTEIN"/>
    <property type="match status" value="1"/>
</dbReference>